<keyword evidence="3 5" id="KW-0067">ATP-binding</keyword>
<gene>
    <name evidence="5" type="ORF">PS9374_03654</name>
</gene>
<evidence type="ECO:0000256" key="3">
    <source>
        <dbReference type="ARBA" id="ARBA00022840"/>
    </source>
</evidence>
<dbReference type="GO" id="GO:0016887">
    <property type="term" value="F:ATP hydrolysis activity"/>
    <property type="evidence" value="ECO:0007669"/>
    <property type="project" value="InterPro"/>
</dbReference>
<keyword evidence="1" id="KW-0813">Transport</keyword>
<feature type="domain" description="ABC transporter" evidence="4">
    <location>
        <begin position="6"/>
        <end position="246"/>
    </location>
</feature>
<dbReference type="Proteomes" id="UP000077701">
    <property type="component" value="Unassembled WGS sequence"/>
</dbReference>
<evidence type="ECO:0000313" key="5">
    <source>
        <dbReference type="EMBL" id="GAT67993.1"/>
    </source>
</evidence>
<dbReference type="EMBL" id="BDCX01000008">
    <property type="protein sequence ID" value="GAT67993.1"/>
    <property type="molecule type" value="Genomic_DNA"/>
</dbReference>
<name>A0A171DCP7_9ACTN</name>
<dbReference type="FunFam" id="3.40.50.300:FF:001031">
    <property type="entry name" value="Iron ABC transporter ATP-binding protein"/>
    <property type="match status" value="1"/>
</dbReference>
<dbReference type="InterPro" id="IPR003439">
    <property type="entry name" value="ABC_transporter-like_ATP-bd"/>
</dbReference>
<dbReference type="InterPro" id="IPR003593">
    <property type="entry name" value="AAA+_ATPase"/>
</dbReference>
<reference evidence="5 6" key="1">
    <citation type="journal article" date="2016" name="Genome Announc.">
        <title>Draft Genome Sequence of Planomonospora sphaerica JCM9374, a Rare Actinomycete.</title>
        <authorList>
            <person name="Dohra H."/>
            <person name="Suzuki T."/>
            <person name="Inoue Y."/>
            <person name="Kodani S."/>
        </authorList>
    </citation>
    <scope>NUCLEOTIDE SEQUENCE [LARGE SCALE GENOMIC DNA]</scope>
    <source>
        <strain evidence="5 6">JCM 9374</strain>
    </source>
</reference>
<dbReference type="PROSITE" id="PS50893">
    <property type="entry name" value="ABC_TRANSPORTER_2"/>
    <property type="match status" value="1"/>
</dbReference>
<dbReference type="SMART" id="SM00382">
    <property type="entry name" value="AAA"/>
    <property type="match status" value="1"/>
</dbReference>
<dbReference type="InterPro" id="IPR050153">
    <property type="entry name" value="Metal_Ion_Import_ABC"/>
</dbReference>
<proteinExistence type="predicted"/>
<comment type="caution">
    <text evidence="5">The sequence shown here is derived from an EMBL/GenBank/DDBJ whole genome shotgun (WGS) entry which is preliminary data.</text>
</comment>
<dbReference type="AlphaFoldDB" id="A0A171DCP7"/>
<keyword evidence="2" id="KW-0547">Nucleotide-binding</keyword>
<dbReference type="OrthoDB" id="9789994at2"/>
<evidence type="ECO:0000313" key="6">
    <source>
        <dbReference type="Proteomes" id="UP000077701"/>
    </source>
</evidence>
<evidence type="ECO:0000256" key="2">
    <source>
        <dbReference type="ARBA" id="ARBA00022741"/>
    </source>
</evidence>
<evidence type="ECO:0000259" key="4">
    <source>
        <dbReference type="PROSITE" id="PS50893"/>
    </source>
</evidence>
<reference evidence="6" key="2">
    <citation type="submission" date="2016-04" db="EMBL/GenBank/DDBJ databases">
        <title>Planomonospora sphaerica JCM9374 whole genome shotgun sequence.</title>
        <authorList>
            <person name="Suzuki T."/>
            <person name="Dohra H."/>
            <person name="Kodani S."/>
        </authorList>
    </citation>
    <scope>NUCLEOTIDE SEQUENCE [LARGE SCALE GENOMIC DNA]</scope>
    <source>
        <strain evidence="6">JCM 9374</strain>
    </source>
</reference>
<dbReference type="Gene3D" id="3.40.50.300">
    <property type="entry name" value="P-loop containing nucleotide triphosphate hydrolases"/>
    <property type="match status" value="1"/>
</dbReference>
<protein>
    <submittedName>
        <fullName evidence="5">Iron ABC transporter ATP-binding protein</fullName>
    </submittedName>
</protein>
<dbReference type="STRING" id="161355.PS9374_03654"/>
<dbReference type="GO" id="GO:0005524">
    <property type="term" value="F:ATP binding"/>
    <property type="evidence" value="ECO:0007669"/>
    <property type="project" value="UniProtKB-KW"/>
</dbReference>
<dbReference type="InterPro" id="IPR027417">
    <property type="entry name" value="P-loop_NTPase"/>
</dbReference>
<accession>A0A171DCP7</accession>
<sequence>MGGQVLRLQDVTVRRDGAVLLRNIEWTVHEDERWVVIGPNGAGKTTLLQAAGAMLFPTEGVVEVLGERMGQTNVFDLRPRIGLASAALAERVPADEKVIDLVLTGSYAILGRWKEEYDSADVTRAVELIDQMGCAHLIRRRFGTLSEGERKRVQIARALMPDPELLLLDEPAAGLDLGGREDLVRRLSALAHDPKAPTMVLVTHHVEEIPSGFTHALLLRHGAVVEEGPIDHVMNADNLSRTFGLPLTLERGLDGRWYARAQQF</sequence>
<keyword evidence="6" id="KW-1185">Reference proteome</keyword>
<organism evidence="5 6">
    <name type="scientific">Planomonospora sphaerica</name>
    <dbReference type="NCBI Taxonomy" id="161355"/>
    <lineage>
        <taxon>Bacteria</taxon>
        <taxon>Bacillati</taxon>
        <taxon>Actinomycetota</taxon>
        <taxon>Actinomycetes</taxon>
        <taxon>Streptosporangiales</taxon>
        <taxon>Streptosporangiaceae</taxon>
        <taxon>Planomonospora</taxon>
    </lineage>
</organism>
<dbReference type="PANTHER" id="PTHR42734">
    <property type="entry name" value="METAL TRANSPORT SYSTEM ATP-BINDING PROTEIN TM_0124-RELATED"/>
    <property type="match status" value="1"/>
</dbReference>
<dbReference type="RefSeq" id="WP_068898106.1">
    <property type="nucleotide sequence ID" value="NZ_BDCX01000008.1"/>
</dbReference>
<dbReference type="PANTHER" id="PTHR42734:SF18">
    <property type="entry name" value="VITAMIN B12 IMPORT ATP-BINDING PROTEIN BTUD"/>
    <property type="match status" value="1"/>
</dbReference>
<evidence type="ECO:0000256" key="1">
    <source>
        <dbReference type="ARBA" id="ARBA00022448"/>
    </source>
</evidence>
<dbReference type="SUPFAM" id="SSF52540">
    <property type="entry name" value="P-loop containing nucleoside triphosphate hydrolases"/>
    <property type="match status" value="1"/>
</dbReference>
<dbReference type="Pfam" id="PF00005">
    <property type="entry name" value="ABC_tran"/>
    <property type="match status" value="1"/>
</dbReference>